<feature type="domain" description="ATPase" evidence="1">
    <location>
        <begin position="4"/>
        <end position="205"/>
    </location>
</feature>
<sequence length="464" mass="53031">MTAFVDRQQELRFLEGEFAQDRASLVVLYGRRRIGKTTLIQHFIQDKPALYFVATEESERENRRNFQQAVAAATENWFLQKDILLDWEEIFAVLVEHQPNTRMVIALDEFQYLGKTQSAFPSVLQKIWDQMLAQANVMVILCGSLVGMMVEQTLAYSSPLYGRRTGQIRLGPIAYSEYTAFFPPSTTINRIEHYAVTGGAPKYVELFPPTPDIFQAIENTILSKQSFLYEEPLFLLDKEFGEPGTYFSLLKTIAAGHRKLGKIASALGLGQSNLTRYLKTLQDLDLIARDVPVTETQPQKSKKGLYRITDHFLAFWFCFVHPFRNSLEIENPAPALRFLREQFRPSHVSFVYEDICRQWLLRHGLNKAPDMSLLHAGRWWDKNAEIDIVGLSEDPAEVVVGECKYISRPVGTEIYLQLTRKAQLLPTPPKATLQYVLFSQSGFTPALRDLAREDPTLHLETISA</sequence>
<dbReference type="Gene3D" id="3.40.50.300">
    <property type="entry name" value="P-loop containing nucleotide triphosphate hydrolases"/>
    <property type="match status" value="1"/>
</dbReference>
<evidence type="ECO:0000259" key="2">
    <source>
        <dbReference type="Pfam" id="PF03008"/>
    </source>
</evidence>
<gene>
    <name evidence="3" type="ordered locus">Dret_2362</name>
</gene>
<dbReference type="Pfam" id="PF03008">
    <property type="entry name" value="DUF234"/>
    <property type="match status" value="1"/>
</dbReference>
<dbReference type="HOGENOM" id="CLU_041137_3_0_7"/>
<proteinExistence type="predicted"/>
<evidence type="ECO:0000259" key="1">
    <source>
        <dbReference type="Pfam" id="PF01637"/>
    </source>
</evidence>
<keyword evidence="4" id="KW-1185">Reference proteome</keyword>
<reference evidence="3 4" key="2">
    <citation type="journal article" date="2010" name="Stand. Genomic Sci.">
        <title>Complete genome sequence of Desulfohalobium retbaense type strain (HR(100)).</title>
        <authorList>
            <person name="Spring S."/>
            <person name="Nolan M."/>
            <person name="Lapidus A."/>
            <person name="Glavina Del Rio T."/>
            <person name="Copeland A."/>
            <person name="Tice H."/>
            <person name="Cheng J.F."/>
            <person name="Lucas S."/>
            <person name="Land M."/>
            <person name="Chen F."/>
            <person name="Bruce D."/>
            <person name="Goodwin L."/>
            <person name="Pitluck S."/>
            <person name="Ivanova N."/>
            <person name="Mavromatis K."/>
            <person name="Mikhailova N."/>
            <person name="Pati A."/>
            <person name="Chen A."/>
            <person name="Palaniappan K."/>
            <person name="Hauser L."/>
            <person name="Chang Y.J."/>
            <person name="Jeffries C.D."/>
            <person name="Munk C."/>
            <person name="Kiss H."/>
            <person name="Chain P."/>
            <person name="Han C."/>
            <person name="Brettin T."/>
            <person name="Detter J.C."/>
            <person name="Schuler E."/>
            <person name="Goker M."/>
            <person name="Rohde M."/>
            <person name="Bristow J."/>
            <person name="Eisen J.A."/>
            <person name="Markowitz V."/>
            <person name="Hugenholtz P."/>
            <person name="Kyrpides N.C."/>
            <person name="Klenk H.P."/>
        </authorList>
    </citation>
    <scope>NUCLEOTIDE SEQUENCE [LARGE SCALE GENOMIC DNA]</scope>
    <source>
        <strain evidence="3 4">DSM 5692</strain>
    </source>
</reference>
<protein>
    <submittedName>
        <fullName evidence="3">ATPase</fullName>
    </submittedName>
</protein>
<dbReference type="PANTHER" id="PTHR34704:SF1">
    <property type="entry name" value="ATPASE"/>
    <property type="match status" value="1"/>
</dbReference>
<dbReference type="Pfam" id="PF01637">
    <property type="entry name" value="ATPase_2"/>
    <property type="match status" value="1"/>
</dbReference>
<organism evidence="3 4">
    <name type="scientific">Desulfohalobium retbaense (strain ATCC 49708 / DSM 5692 / JCM 16813 / HR100)</name>
    <dbReference type="NCBI Taxonomy" id="485915"/>
    <lineage>
        <taxon>Bacteria</taxon>
        <taxon>Pseudomonadati</taxon>
        <taxon>Thermodesulfobacteriota</taxon>
        <taxon>Desulfovibrionia</taxon>
        <taxon>Desulfovibrionales</taxon>
        <taxon>Desulfohalobiaceae</taxon>
        <taxon>Desulfohalobium</taxon>
    </lineage>
</organism>
<dbReference type="Gene3D" id="1.10.10.10">
    <property type="entry name" value="Winged helix-like DNA-binding domain superfamily/Winged helix DNA-binding domain"/>
    <property type="match status" value="1"/>
</dbReference>
<dbReference type="InterPro" id="IPR011579">
    <property type="entry name" value="ATPase_dom"/>
</dbReference>
<dbReference type="SUPFAM" id="SSF52980">
    <property type="entry name" value="Restriction endonuclease-like"/>
    <property type="match status" value="1"/>
</dbReference>
<reference evidence="4" key="1">
    <citation type="submission" date="2009-09" db="EMBL/GenBank/DDBJ databases">
        <title>The complete chromosome of Desulfohalobium retbaense DSM 5692.</title>
        <authorList>
            <consortium name="US DOE Joint Genome Institute (JGI-PGF)"/>
            <person name="Lucas S."/>
            <person name="Copeland A."/>
            <person name="Lapidus A."/>
            <person name="Glavina del Rio T."/>
            <person name="Dalin E."/>
            <person name="Tice H."/>
            <person name="Bruce D."/>
            <person name="Goodwin L."/>
            <person name="Pitluck S."/>
            <person name="Kyrpides N."/>
            <person name="Mavromatis K."/>
            <person name="Ivanova N."/>
            <person name="Mikhailova N."/>
            <person name="Munk A.C."/>
            <person name="Brettin T."/>
            <person name="Detter J.C."/>
            <person name="Han C."/>
            <person name="Tapia R."/>
            <person name="Larimer F."/>
            <person name="Land M."/>
            <person name="Hauser L."/>
            <person name="Markowitz V."/>
            <person name="Cheng J.-F."/>
            <person name="Hugenholtz P."/>
            <person name="Woyke T."/>
            <person name="Wu D."/>
            <person name="Spring S."/>
            <person name="Klenk H.-P."/>
            <person name="Eisen J.A."/>
        </authorList>
    </citation>
    <scope>NUCLEOTIDE SEQUENCE [LARGE SCALE GENOMIC DNA]</scope>
    <source>
        <strain evidence="4">DSM 5692</strain>
    </source>
</reference>
<dbReference type="EMBL" id="CP001734">
    <property type="protein sequence ID" value="ACV69645.1"/>
    <property type="molecule type" value="Genomic_DNA"/>
</dbReference>
<dbReference type="OrthoDB" id="9801758at2"/>
<evidence type="ECO:0000313" key="3">
    <source>
        <dbReference type="EMBL" id="ACV69645.1"/>
    </source>
</evidence>
<dbReference type="InterPro" id="IPR011335">
    <property type="entry name" value="Restrct_endonuc-II-like"/>
</dbReference>
<dbReference type="KEGG" id="drt:Dret_2362"/>
<dbReference type="Proteomes" id="UP000001052">
    <property type="component" value="Chromosome"/>
</dbReference>
<evidence type="ECO:0000313" key="4">
    <source>
        <dbReference type="Proteomes" id="UP000001052"/>
    </source>
</evidence>
<dbReference type="InterPro" id="IPR027417">
    <property type="entry name" value="P-loop_NTPase"/>
</dbReference>
<dbReference type="GO" id="GO:0005524">
    <property type="term" value="F:ATP binding"/>
    <property type="evidence" value="ECO:0007669"/>
    <property type="project" value="InterPro"/>
</dbReference>
<dbReference type="InterPro" id="IPR004256">
    <property type="entry name" value="DUF234"/>
</dbReference>
<dbReference type="PANTHER" id="PTHR34704">
    <property type="entry name" value="ATPASE"/>
    <property type="match status" value="1"/>
</dbReference>
<accession>C8X5E8</accession>
<dbReference type="SUPFAM" id="SSF52540">
    <property type="entry name" value="P-loop containing nucleoside triphosphate hydrolases"/>
    <property type="match status" value="1"/>
</dbReference>
<dbReference type="InterPro" id="IPR036390">
    <property type="entry name" value="WH_DNA-bd_sf"/>
</dbReference>
<dbReference type="eggNOG" id="COG1672">
    <property type="taxonomic scope" value="Bacteria"/>
</dbReference>
<dbReference type="SUPFAM" id="SSF46785">
    <property type="entry name" value="Winged helix' DNA-binding domain"/>
    <property type="match status" value="1"/>
</dbReference>
<dbReference type="STRING" id="485915.Dret_2362"/>
<dbReference type="RefSeq" id="WP_015752779.1">
    <property type="nucleotide sequence ID" value="NC_013223.1"/>
</dbReference>
<dbReference type="AlphaFoldDB" id="C8X5E8"/>
<feature type="domain" description="DUF234" evidence="2">
    <location>
        <begin position="316"/>
        <end position="406"/>
    </location>
</feature>
<name>C8X5E8_DESRD</name>
<dbReference type="InterPro" id="IPR036388">
    <property type="entry name" value="WH-like_DNA-bd_sf"/>
</dbReference>